<dbReference type="Pfam" id="PF05380">
    <property type="entry name" value="Peptidase_A17"/>
    <property type="match status" value="1"/>
</dbReference>
<dbReference type="GO" id="GO:0003676">
    <property type="term" value="F:nucleic acid binding"/>
    <property type="evidence" value="ECO:0007669"/>
    <property type="project" value="InterPro"/>
</dbReference>
<dbReference type="InterPro" id="IPR043502">
    <property type="entry name" value="DNA/RNA_pol_sf"/>
</dbReference>
<dbReference type="InterPro" id="IPR043128">
    <property type="entry name" value="Rev_trsase/Diguanyl_cyclase"/>
</dbReference>
<dbReference type="InterPro" id="IPR005312">
    <property type="entry name" value="DUF1759"/>
</dbReference>
<sequence>MTSSDDPAFQKTAADLRRKIGECLDEMKFVYDYGGKATSKTTPPPGTFVISTFLGMGRMNENYYSRFEELWGNLSDHYASISAEAEFPSTIDKANKKSARTYYYSSCGYIETLKAEADAAKVSVAGVSTIQNQTVGGSGMRSKGLPKIQLPSFDGELINWPKFRDTYQSLVHSEESLSPMEKFHYLRTALRGCALSVITHLVLEEANYELAWKAVIDTYDNKRMLASAYLDQLLNFKPIQGTATAESLRVFLAKIADNVSAFNLLNITDKAEFILFHLAIRCLDPSTRDLFEMSHKDVQFPTIELLSKFVRERSLALQLVSNINPMAHSSNSNKTYNHETSKSSFPKPKTPKTKSLLVENKRAPERKASVAYPTCIVCKSEQHHLLSCQQFHQASTDQKWNLLKGFTGCFNCLDPLHTVQACKSKWHCRFCPKRHHSSLHRTPVNPNTSLSTLVHTPSPVTQATTSMSLNSATPNVEHIILGTAIAEVMDARGQFQSIRIVIDSGSQNSFVTHKCFNKLGLTMTKAQRKISGIGQTIFEGAKGMSTCIIKPRNSNHPQLKTEVLVVSSLTSYLPSVPLPMEVVSMVKGFTLADPCFWKPGPIDFLLGADLFPEIWTGSVVTIQENLPRLFSSIFGHIVIGKVGGLSDTPSSTSLFTMETRDDLNFQLQRFWEIEEPLSPQHSIDPDAVRCEEHFQDTHHRMPDGRYVVRLPFRDDIVQLGDSSGVALRRFFNLEKKLSRDPAIQEKYHKFMHEYLVLDHMAVSSTPSKFVIPHHSVVKQDHNDIKLRVVFDASVKVQNGSLNQHLLVGEKLQSNIREVLLRFRRHKVAFTTDIVKMFRMILVDPQDRKYQRIFWRFSEDEEVQTFELKTVTYGLACAPFQALRVLRQLVADHGSEFPLAAQVLQSNIYVDDILAGADSLQSALEVQQQTISLLEKGCFHLSKWASNSTAILSAVSEHSTSDPVTLASDEDTWVNILGLQWDPAKDTFQFTITPPAPIFTKRGILSTVARLYDPLGFLTPTILLMKSFIQELWKLSLDWDDTVPSHIKENWSSILEEFPMIAGIQIPRYLHTTASTEFQVVGFADASQKGYAAVIYLRVRKDDSWVPNLLIAKSKLAPTKTMSIPRLELSAAWLLAQLYSSLSEFLSSISSHMRNPVFFTDSSITLGWINSPSYNLKVFVANRVSKIQELTDVSAWKHVASEENPSDVASRGIMPSQLAQQSLWWSGPSWLQLNEEYWPHSAINFPPILPEVKEAPASLVTTEVMIDPIILWMGRFSSYYTLIRAAAWIQRWLYNCKHVGCCCCPMRTGNLKRFEFEEGFRFCIKKVQQQYLQGPSVDFVKTKYADLRPYCDDQGIWRVGGRLRHSNLQDTQKHPILLPRQCHLSDILVDYYHQTYLHPGPNTLQAIIQRRFWIPSLRRLIRHRGFHCNRCFKSKAKALTPLMGDLPSYRVIGGRAFLHVGIDFAGPFALKESQRRKAALGKAYLCLYVCMATKAIHLEVVSRLTTDAFLACFQRFTARRGLPSDVYTDCGSNFLGASSYLKELFQWLVSGETTQELQDYAMKTTFNWHFNPPQTPHMGGIWEAGVKSVKTHLRLTVGDTALTFEELATVFSKIEAMLNSRPLCPLSTSPEENDYLCPGHFLVGGPLVIPPEPSLLDVRENLLSRWQLLSQMTEVFWKRWRSEYLVTLQKRPKWNREQTNLLPGDLVLLKQDSPPLTWPLAKVVKIHPGTDGVVRVATVKTASSTFKRPAVKLVPLLPLSFPAYPNSTPEIC</sequence>
<dbReference type="GO" id="GO:0071897">
    <property type="term" value="P:DNA biosynthetic process"/>
    <property type="evidence" value="ECO:0007669"/>
    <property type="project" value="UniProtKB-ARBA"/>
</dbReference>
<dbReference type="InterPro" id="IPR001584">
    <property type="entry name" value="Integrase_cat-core"/>
</dbReference>
<dbReference type="Pfam" id="PF03564">
    <property type="entry name" value="DUF1759"/>
    <property type="match status" value="1"/>
</dbReference>
<evidence type="ECO:0000313" key="3">
    <source>
        <dbReference type="EMBL" id="JAG57844.1"/>
    </source>
</evidence>
<feature type="domain" description="Integrase catalytic" evidence="2">
    <location>
        <begin position="1442"/>
        <end position="1645"/>
    </location>
</feature>
<evidence type="ECO:0000259" key="2">
    <source>
        <dbReference type="PROSITE" id="PS50994"/>
    </source>
</evidence>
<dbReference type="PANTHER" id="PTHR47331:SF5">
    <property type="entry name" value="RIBONUCLEASE H"/>
    <property type="match status" value="1"/>
</dbReference>
<dbReference type="InterPro" id="IPR012337">
    <property type="entry name" value="RNaseH-like_sf"/>
</dbReference>
<organism evidence="3">
    <name type="scientific">Lygus hesperus</name>
    <name type="common">Western plant bug</name>
    <dbReference type="NCBI Taxonomy" id="30085"/>
    <lineage>
        <taxon>Eukaryota</taxon>
        <taxon>Metazoa</taxon>
        <taxon>Ecdysozoa</taxon>
        <taxon>Arthropoda</taxon>
        <taxon>Hexapoda</taxon>
        <taxon>Insecta</taxon>
        <taxon>Pterygota</taxon>
        <taxon>Neoptera</taxon>
        <taxon>Paraneoptera</taxon>
        <taxon>Hemiptera</taxon>
        <taxon>Heteroptera</taxon>
        <taxon>Panheteroptera</taxon>
        <taxon>Cimicomorpha</taxon>
        <taxon>Miridae</taxon>
        <taxon>Mirini</taxon>
        <taxon>Lygus</taxon>
    </lineage>
</organism>
<dbReference type="PROSITE" id="PS50994">
    <property type="entry name" value="INTEGRASE"/>
    <property type="match status" value="1"/>
</dbReference>
<dbReference type="InterPro" id="IPR036397">
    <property type="entry name" value="RNaseH_sf"/>
</dbReference>
<dbReference type="Pfam" id="PF17921">
    <property type="entry name" value="Integrase_H2C2"/>
    <property type="match status" value="1"/>
</dbReference>
<reference evidence="3" key="1">
    <citation type="submission" date="2014-09" db="EMBL/GenBank/DDBJ databases">
        <authorList>
            <person name="Magalhaes I.L.F."/>
            <person name="Oliveira U."/>
            <person name="Santos F.R."/>
            <person name="Vidigal T.H.D.A."/>
            <person name="Brescovit A.D."/>
            <person name="Santos A.J."/>
        </authorList>
    </citation>
    <scope>NUCLEOTIDE SEQUENCE</scope>
</reference>
<accession>A0A0K8SX96</accession>
<dbReference type="InterPro" id="IPR041588">
    <property type="entry name" value="Integrase_H2C2"/>
</dbReference>
<dbReference type="GO" id="GO:0015074">
    <property type="term" value="P:DNA integration"/>
    <property type="evidence" value="ECO:0007669"/>
    <property type="project" value="InterPro"/>
</dbReference>
<dbReference type="EMBL" id="GBRD01007977">
    <property type="protein sequence ID" value="JAG57844.1"/>
    <property type="molecule type" value="Transcribed_RNA"/>
</dbReference>
<name>A0A0K8SX96_LYGHE</name>
<dbReference type="PANTHER" id="PTHR47331">
    <property type="entry name" value="PHD-TYPE DOMAIN-CONTAINING PROTEIN"/>
    <property type="match status" value="1"/>
</dbReference>
<feature type="region of interest" description="Disordered" evidence="1">
    <location>
        <begin position="328"/>
        <end position="354"/>
    </location>
</feature>
<dbReference type="Gene3D" id="3.10.10.10">
    <property type="entry name" value="HIV Type 1 Reverse Transcriptase, subunit A, domain 1"/>
    <property type="match status" value="1"/>
</dbReference>
<protein>
    <recommendedName>
        <fullName evidence="2">Integrase catalytic domain-containing protein</fullName>
    </recommendedName>
</protein>
<dbReference type="SUPFAM" id="SSF53098">
    <property type="entry name" value="Ribonuclease H-like"/>
    <property type="match status" value="1"/>
</dbReference>
<dbReference type="InterPro" id="IPR040676">
    <property type="entry name" value="DUF5641"/>
</dbReference>
<dbReference type="Gene3D" id="3.30.70.270">
    <property type="match status" value="1"/>
</dbReference>
<dbReference type="GO" id="GO:0042575">
    <property type="term" value="C:DNA polymerase complex"/>
    <property type="evidence" value="ECO:0007669"/>
    <property type="project" value="UniProtKB-ARBA"/>
</dbReference>
<dbReference type="Pfam" id="PF18701">
    <property type="entry name" value="DUF5641"/>
    <property type="match status" value="1"/>
</dbReference>
<dbReference type="InterPro" id="IPR008042">
    <property type="entry name" value="Retrotrans_Pao"/>
</dbReference>
<evidence type="ECO:0000256" key="1">
    <source>
        <dbReference type="SAM" id="MobiDB-lite"/>
    </source>
</evidence>
<dbReference type="SUPFAM" id="SSF56672">
    <property type="entry name" value="DNA/RNA polymerases"/>
    <property type="match status" value="1"/>
</dbReference>
<proteinExistence type="predicted"/>
<dbReference type="Gene3D" id="3.30.420.10">
    <property type="entry name" value="Ribonuclease H-like superfamily/Ribonuclease H"/>
    <property type="match status" value="1"/>
</dbReference>